<comment type="subcellular location">
    <subcellularLocation>
        <location evidence="1">Cytoplasm</location>
    </subcellularLocation>
</comment>
<evidence type="ECO:0000256" key="3">
    <source>
        <dbReference type="SAM" id="Coils"/>
    </source>
</evidence>
<proteinExistence type="predicted"/>
<keyword evidence="2" id="KW-0963">Cytoplasm</keyword>
<protein>
    <submittedName>
        <fullName evidence="5">(wild Malaysian banana) hypothetical protein</fullName>
    </submittedName>
</protein>
<dbReference type="Proteomes" id="UP000012960">
    <property type="component" value="Unplaced"/>
</dbReference>
<accession>A0A804L4Z9</accession>
<keyword evidence="7" id="KW-1185">Reference proteome</keyword>
<keyword evidence="3" id="KW-0175">Coiled coil</keyword>
<dbReference type="InterPro" id="IPR046987">
    <property type="entry name" value="Myo9"/>
</dbReference>
<evidence type="ECO:0000256" key="1">
    <source>
        <dbReference type="ARBA" id="ARBA00004496"/>
    </source>
</evidence>
<dbReference type="InterPro" id="IPR027417">
    <property type="entry name" value="P-loop_NTPase"/>
</dbReference>
<dbReference type="Gramene" id="Ma11_t06630.1">
    <property type="protein sequence ID" value="Ma11_p06630.1"/>
    <property type="gene ID" value="Ma11_g06630"/>
</dbReference>
<feature type="region of interest" description="Disordered" evidence="4">
    <location>
        <begin position="24"/>
        <end position="48"/>
    </location>
</feature>
<organism evidence="6 7">
    <name type="scientific">Musa acuminata subsp. malaccensis</name>
    <name type="common">Wild banana</name>
    <name type="synonym">Musa malaccensis</name>
    <dbReference type="NCBI Taxonomy" id="214687"/>
    <lineage>
        <taxon>Eukaryota</taxon>
        <taxon>Viridiplantae</taxon>
        <taxon>Streptophyta</taxon>
        <taxon>Embryophyta</taxon>
        <taxon>Tracheophyta</taxon>
        <taxon>Spermatophyta</taxon>
        <taxon>Magnoliopsida</taxon>
        <taxon>Liliopsida</taxon>
        <taxon>Zingiberales</taxon>
        <taxon>Musaceae</taxon>
        <taxon>Musa</taxon>
    </lineage>
</organism>
<dbReference type="GO" id="GO:0005096">
    <property type="term" value="F:GTPase activator activity"/>
    <property type="evidence" value="ECO:0007669"/>
    <property type="project" value="InterPro"/>
</dbReference>
<evidence type="ECO:0000256" key="2">
    <source>
        <dbReference type="ARBA" id="ARBA00022490"/>
    </source>
</evidence>
<gene>
    <name evidence="5" type="ORF">GSMUA_18740.1</name>
</gene>
<name>A0A804L4Z9_MUSAM</name>
<dbReference type="Gene3D" id="1.20.5.190">
    <property type="match status" value="2"/>
</dbReference>
<evidence type="ECO:0000313" key="5">
    <source>
        <dbReference type="EMBL" id="CAG1863754.1"/>
    </source>
</evidence>
<evidence type="ECO:0000256" key="4">
    <source>
        <dbReference type="SAM" id="MobiDB-lite"/>
    </source>
</evidence>
<reference evidence="6" key="2">
    <citation type="submission" date="2021-05" db="UniProtKB">
        <authorList>
            <consortium name="EnsemblPlants"/>
        </authorList>
    </citation>
    <scope>IDENTIFICATION</scope>
    <source>
        <strain evidence="6">subsp. malaccensis</strain>
    </source>
</reference>
<dbReference type="SUPFAM" id="SSF52540">
    <property type="entry name" value="P-loop containing nucleoside triphosphate hydrolases"/>
    <property type="match status" value="1"/>
</dbReference>
<dbReference type="OrthoDB" id="683848at2759"/>
<dbReference type="EMBL" id="HG996475">
    <property type="protein sequence ID" value="CAG1863754.1"/>
    <property type="molecule type" value="Genomic_DNA"/>
</dbReference>
<dbReference type="InParanoid" id="A0A804L4Z9"/>
<dbReference type="PROSITE" id="PS50096">
    <property type="entry name" value="IQ"/>
    <property type="match status" value="2"/>
</dbReference>
<evidence type="ECO:0000313" key="7">
    <source>
        <dbReference type="Proteomes" id="UP000012960"/>
    </source>
</evidence>
<dbReference type="GO" id="GO:0000146">
    <property type="term" value="F:microfilament motor activity"/>
    <property type="evidence" value="ECO:0007669"/>
    <property type="project" value="InterPro"/>
</dbReference>
<dbReference type="InterPro" id="IPR000048">
    <property type="entry name" value="IQ_motif_EF-hand-BS"/>
</dbReference>
<dbReference type="PANTHER" id="PTHR46184">
    <property type="entry name" value="UNCONVENTIONAL MYOSIN-IXB-LIKE PROTEIN"/>
    <property type="match status" value="1"/>
</dbReference>
<dbReference type="SMART" id="SM00015">
    <property type="entry name" value="IQ"/>
    <property type="match status" value="4"/>
</dbReference>
<dbReference type="GO" id="GO:0035556">
    <property type="term" value="P:intracellular signal transduction"/>
    <property type="evidence" value="ECO:0007669"/>
    <property type="project" value="InterPro"/>
</dbReference>
<sequence length="471" mass="54168">MFSASVMVNRSSLEIFLDEIRQRDERPKDLPPALPLRPTSRGRLPSWRRPLPVHLNLERGAPRSLLSNSVEGEDEEDEQTRKNERDVEQLAESPCLKTPDLVRYEKRVQIDDGSDSPAFSLPPAVGGVIKYSMNEVSGMEDDRNQTSQGIIWVQKSFRGFRACSYYQQLKKGATVLQSFVRGESTRHNFEVLKKRWRAAILIQQHLRRCFARTVFNNQRKDIIFLQSVIRGRLARNHFTALKKIEVLKSGHTYLKKREVSMVSHVQLIKGGSARDSPELVKDTESEHPQLDPSVLAQFQSQVCKAEAALRDKEEENAVLKQQLREYEMRWSEYESKMKSMERTWQKQLISLQMNFAGARKSFILEEMTNRPRQQIAARINHHYEAEDKTPAVTVAKPVNASTVMPVRDNDSTRNGAIQLTIEFGQHRQVFHDDAGALVEGKSEQLGASMNRRKLKARFASWRKWLCIASAR</sequence>
<feature type="compositionally biased region" description="Basic and acidic residues" evidence="4">
    <location>
        <begin position="79"/>
        <end position="88"/>
    </location>
</feature>
<feature type="coiled-coil region" evidence="3">
    <location>
        <begin position="305"/>
        <end position="343"/>
    </location>
</feature>
<dbReference type="EnsemblPlants" id="Ma11_t06630.1">
    <property type="protein sequence ID" value="Ma11_p06630.1"/>
    <property type="gene ID" value="Ma11_g06630"/>
</dbReference>
<reference evidence="5" key="1">
    <citation type="submission" date="2021-03" db="EMBL/GenBank/DDBJ databases">
        <authorList>
            <consortium name="Genoscope - CEA"/>
            <person name="William W."/>
        </authorList>
    </citation>
    <scope>NUCLEOTIDE SEQUENCE</scope>
    <source>
        <strain evidence="5">Doubled-haploid Pahang</strain>
    </source>
</reference>
<dbReference type="PANTHER" id="PTHR46184:SF5">
    <property type="entry name" value="UNCONVENTIONAL MYOSIN-IXA-LIKE"/>
    <property type="match status" value="1"/>
</dbReference>
<dbReference type="Pfam" id="PF00612">
    <property type="entry name" value="IQ"/>
    <property type="match status" value="1"/>
</dbReference>
<dbReference type="GO" id="GO:0005737">
    <property type="term" value="C:cytoplasm"/>
    <property type="evidence" value="ECO:0007669"/>
    <property type="project" value="UniProtKB-SubCell"/>
</dbReference>
<feature type="region of interest" description="Disordered" evidence="4">
    <location>
        <begin position="60"/>
        <end position="92"/>
    </location>
</feature>
<evidence type="ECO:0000313" key="6">
    <source>
        <dbReference type="EnsemblPlants" id="Ma11_p06630.1"/>
    </source>
</evidence>
<dbReference type="AlphaFoldDB" id="A0A804L4Z9"/>